<dbReference type="EMBL" id="CAXLJL010000256">
    <property type="protein sequence ID" value="CAL5135284.1"/>
    <property type="molecule type" value="Genomic_DNA"/>
</dbReference>
<reference evidence="1" key="1">
    <citation type="submission" date="2024-06" db="EMBL/GenBank/DDBJ databases">
        <authorList>
            <person name="Liu X."/>
            <person name="Lenzi L."/>
            <person name="Haldenby T S."/>
            <person name="Uol C."/>
        </authorList>
    </citation>
    <scope>NUCLEOTIDE SEQUENCE</scope>
</reference>
<protein>
    <submittedName>
        <fullName evidence="1">Uncharacterized protein</fullName>
    </submittedName>
</protein>
<gene>
    <name evidence="1" type="ORF">CDAUBV1_LOCUS9453</name>
</gene>
<evidence type="ECO:0000313" key="1">
    <source>
        <dbReference type="EMBL" id="CAL5135284.1"/>
    </source>
</evidence>
<evidence type="ECO:0000313" key="2">
    <source>
        <dbReference type="Proteomes" id="UP001497525"/>
    </source>
</evidence>
<accession>A0AAV2TGT4</accession>
<organism evidence="1 2">
    <name type="scientific">Calicophoron daubneyi</name>
    <name type="common">Rumen fluke</name>
    <name type="synonym">Paramphistomum daubneyi</name>
    <dbReference type="NCBI Taxonomy" id="300641"/>
    <lineage>
        <taxon>Eukaryota</taxon>
        <taxon>Metazoa</taxon>
        <taxon>Spiralia</taxon>
        <taxon>Lophotrochozoa</taxon>
        <taxon>Platyhelminthes</taxon>
        <taxon>Trematoda</taxon>
        <taxon>Digenea</taxon>
        <taxon>Plagiorchiida</taxon>
        <taxon>Pronocephalata</taxon>
        <taxon>Paramphistomoidea</taxon>
        <taxon>Paramphistomidae</taxon>
        <taxon>Calicophoron</taxon>
    </lineage>
</organism>
<name>A0AAV2TGT4_CALDB</name>
<sequence length="109" mass="12078">MFTTQVGKINKYTYYYSAFISVASEGPTFVNSASHHLVGPYSARPRQNGRTYHCWTLPLPLTTYKNNGALPVWAAFICSTSLPPASKIALTPARTGYKLKQPAYLKFVA</sequence>
<comment type="caution">
    <text evidence="1">The sequence shown here is derived from an EMBL/GenBank/DDBJ whole genome shotgun (WGS) entry which is preliminary data.</text>
</comment>
<dbReference type="Proteomes" id="UP001497525">
    <property type="component" value="Unassembled WGS sequence"/>
</dbReference>
<proteinExistence type="predicted"/>
<dbReference type="AlphaFoldDB" id="A0AAV2TGT4"/>